<accession>A0AA35ZYH8</accession>
<evidence type="ECO:0000256" key="1">
    <source>
        <dbReference type="SAM" id="Coils"/>
    </source>
</evidence>
<reference evidence="2" key="1">
    <citation type="submission" date="2023-04" db="EMBL/GenBank/DDBJ databases">
        <authorList>
            <person name="Vijverberg K."/>
            <person name="Xiong W."/>
            <person name="Schranz E."/>
        </authorList>
    </citation>
    <scope>NUCLEOTIDE SEQUENCE</scope>
</reference>
<keyword evidence="1" id="KW-0175">Coiled coil</keyword>
<evidence type="ECO:0000313" key="3">
    <source>
        <dbReference type="Proteomes" id="UP001177003"/>
    </source>
</evidence>
<dbReference type="EMBL" id="OX465084">
    <property type="protein sequence ID" value="CAI9299962.1"/>
    <property type="molecule type" value="Genomic_DNA"/>
</dbReference>
<dbReference type="AlphaFoldDB" id="A0AA35ZYH8"/>
<feature type="coiled-coil region" evidence="1">
    <location>
        <begin position="26"/>
        <end position="101"/>
    </location>
</feature>
<evidence type="ECO:0000313" key="2">
    <source>
        <dbReference type="EMBL" id="CAI9299962.1"/>
    </source>
</evidence>
<sequence length="332" mass="38403">MITFQTSFKTNTMKANAIITNLGSTLRTEKDTLEQVRSSIQSANLEFQTSLSSNIDKHHEDLAMENKIMDELAVKIEKLSLQNERENKNKEKENLLMLKSQLGDKVIDDDEKEEEDKSVMLKRKARDAIIDENLRIAKEAEKNEKELCDAQTNLEAKNMLFPPWSIEKILTEAIETPSIHWIDSKALKHGKPQYQIWSSQKIIVPKVIGPIQTESFVNVKFKTTQGSANSIFEFSIVDLPCLNPYEWIMLMHLLMKEENKYEPIVDHIKRMLVSYIHEVAKIDVEIASVLQKKPTVLPEASEKIIEKMKLRRIEKDNWSVMFQRGSKEIGYI</sequence>
<keyword evidence="3" id="KW-1185">Reference proteome</keyword>
<organism evidence="2 3">
    <name type="scientific">Lactuca saligna</name>
    <name type="common">Willowleaf lettuce</name>
    <dbReference type="NCBI Taxonomy" id="75948"/>
    <lineage>
        <taxon>Eukaryota</taxon>
        <taxon>Viridiplantae</taxon>
        <taxon>Streptophyta</taxon>
        <taxon>Embryophyta</taxon>
        <taxon>Tracheophyta</taxon>
        <taxon>Spermatophyta</taxon>
        <taxon>Magnoliopsida</taxon>
        <taxon>eudicotyledons</taxon>
        <taxon>Gunneridae</taxon>
        <taxon>Pentapetalae</taxon>
        <taxon>asterids</taxon>
        <taxon>campanulids</taxon>
        <taxon>Asterales</taxon>
        <taxon>Asteraceae</taxon>
        <taxon>Cichorioideae</taxon>
        <taxon>Cichorieae</taxon>
        <taxon>Lactucinae</taxon>
        <taxon>Lactuca</taxon>
    </lineage>
</organism>
<dbReference type="Proteomes" id="UP001177003">
    <property type="component" value="Chromosome 8"/>
</dbReference>
<gene>
    <name evidence="2" type="ORF">LSALG_LOCUS38640</name>
</gene>
<protein>
    <submittedName>
        <fullName evidence="2">Uncharacterized protein</fullName>
    </submittedName>
</protein>
<name>A0AA35ZYH8_LACSI</name>
<proteinExistence type="predicted"/>